<feature type="region of interest" description="Disordered" evidence="4">
    <location>
        <begin position="471"/>
        <end position="971"/>
    </location>
</feature>
<evidence type="ECO:0000256" key="3">
    <source>
        <dbReference type="PROSITE-ProRule" id="PRU00125"/>
    </source>
</evidence>
<name>A0A835YFL8_9CHLO</name>
<evidence type="ECO:0000313" key="7">
    <source>
        <dbReference type="Proteomes" id="UP000612055"/>
    </source>
</evidence>
<dbReference type="PROSITE" id="PS50023">
    <property type="entry name" value="LIM_DOMAIN_2"/>
    <property type="match status" value="1"/>
</dbReference>
<feature type="compositionally biased region" description="Low complexity" evidence="4">
    <location>
        <begin position="343"/>
        <end position="353"/>
    </location>
</feature>
<feature type="compositionally biased region" description="Low complexity" evidence="4">
    <location>
        <begin position="526"/>
        <end position="539"/>
    </location>
</feature>
<dbReference type="InterPro" id="IPR045218">
    <property type="entry name" value="DA1-like"/>
</dbReference>
<feature type="compositionally biased region" description="Low complexity" evidence="4">
    <location>
        <begin position="216"/>
        <end position="227"/>
    </location>
</feature>
<feature type="compositionally biased region" description="Low complexity" evidence="4">
    <location>
        <begin position="415"/>
        <end position="428"/>
    </location>
</feature>
<feature type="compositionally biased region" description="Basic and acidic residues" evidence="4">
    <location>
        <begin position="1"/>
        <end position="10"/>
    </location>
</feature>
<keyword evidence="7" id="KW-1185">Reference proteome</keyword>
<dbReference type="InterPro" id="IPR022087">
    <property type="entry name" value="DA1-like_dom"/>
</dbReference>
<reference evidence="6" key="1">
    <citation type="journal article" date="2020" name="bioRxiv">
        <title>Comparative genomics of Chlamydomonas.</title>
        <authorList>
            <person name="Craig R.J."/>
            <person name="Hasan A.R."/>
            <person name="Ness R.W."/>
            <person name="Keightley P.D."/>
        </authorList>
    </citation>
    <scope>NUCLEOTIDE SEQUENCE</scope>
    <source>
        <strain evidence="6">CCAP 11/70</strain>
    </source>
</reference>
<accession>A0A835YFL8</accession>
<dbReference type="GO" id="GO:0043130">
    <property type="term" value="F:ubiquitin binding"/>
    <property type="evidence" value="ECO:0007669"/>
    <property type="project" value="TreeGrafter"/>
</dbReference>
<feature type="compositionally biased region" description="Low complexity" evidence="4">
    <location>
        <begin position="23"/>
        <end position="34"/>
    </location>
</feature>
<feature type="region of interest" description="Disordered" evidence="4">
    <location>
        <begin position="1"/>
        <end position="432"/>
    </location>
</feature>
<evidence type="ECO:0000256" key="1">
    <source>
        <dbReference type="ARBA" id="ARBA00022723"/>
    </source>
</evidence>
<dbReference type="PANTHER" id="PTHR24209">
    <property type="entry name" value="PROTEIN DA1-RELATED 2"/>
    <property type="match status" value="1"/>
</dbReference>
<protein>
    <recommendedName>
        <fullName evidence="5">LIM zinc-binding domain-containing protein</fullName>
    </recommendedName>
</protein>
<dbReference type="CDD" id="cd09396">
    <property type="entry name" value="LIM_DA1"/>
    <property type="match status" value="1"/>
</dbReference>
<dbReference type="SMART" id="SM00132">
    <property type="entry name" value="LIM"/>
    <property type="match status" value="1"/>
</dbReference>
<organism evidence="6 7">
    <name type="scientific">Edaphochlamys debaryana</name>
    <dbReference type="NCBI Taxonomy" id="47281"/>
    <lineage>
        <taxon>Eukaryota</taxon>
        <taxon>Viridiplantae</taxon>
        <taxon>Chlorophyta</taxon>
        <taxon>core chlorophytes</taxon>
        <taxon>Chlorophyceae</taxon>
        <taxon>CS clade</taxon>
        <taxon>Chlamydomonadales</taxon>
        <taxon>Chlamydomonadales incertae sedis</taxon>
        <taxon>Edaphochlamys</taxon>
    </lineage>
</organism>
<evidence type="ECO:0000256" key="2">
    <source>
        <dbReference type="ARBA" id="ARBA00022833"/>
    </source>
</evidence>
<feature type="compositionally biased region" description="Low complexity" evidence="4">
    <location>
        <begin position="575"/>
        <end position="591"/>
    </location>
</feature>
<feature type="compositionally biased region" description="Pro residues" evidence="4">
    <location>
        <begin position="730"/>
        <end position="740"/>
    </location>
</feature>
<evidence type="ECO:0000256" key="4">
    <source>
        <dbReference type="SAM" id="MobiDB-lite"/>
    </source>
</evidence>
<sequence length="1411" mass="145630">MALLDLDKTMVRPPATAEEEELSLAMAVSASLASAEKRKPSARRPSAVPPSPKQPSSRGFAIAVDPDLPDSKPPSHSTAPRSRNPLLATGGVKPPPAPGRPVPASGPLIPTPRNSDPHRASGPTPPATAGPDIRRSTNFGTGAAHVSGVRPAGISAPNSPTRDHKPPLGRAASSMLLPVKDSGGLAPTPLTLDKPVVARHRMHQSLVQGPPPAPAPAGRGPAAPSSPNRGRELGAPVPLALDKPIVGRHLGSLPQQPNTKPVPLPRLRGPSAPSSPRRDPALAEPPPTPRERTPDCSSVSASPIQERPPPSRGASNSRAGSANSRGRSRPESPTAEELTLRCLGPNGPLLDGLPARRKPSKSPSRDSSILAAAAATGKEAGTKKSAPPSPARESTPITLAPPVLPQRRRMTTAGTPELPSEPSSPTLTRASSVGLLHSDSRRNAWSCDGSLAAAHAAPVQVATAAAVGAGVAAAPGGERSRMRMQVPPQLRRSTAGVAAPSSPGREQPAAAVGQPPVRPSRRRTTTSDGSTTLLSPGTTQPVASGLPPAAAPRPVSAVPGPAPLPAAQSRDKPQSGATSALPPAAALRPRTAGGGTPSVSPGRDRPQTSGQPPAATLLPPAAPPRAKPKLEVLVPTSPREGPSVAGPFGPNHNGPGYYSNGPTPSAPMSGRPPAVGPRRRWSVAGNSASAASEPEHLPPPLASRARERSSTAEGSLPPVSPRQERQGGPALPPAAAPKPRPSTRTSAPPTPGSGLPLTTGALPPAAPRSRPASQAATPAATHLPPAPAPRKRWSIEGSSDSAPRTADSGAQASPREQRGAPHPAPSPPAGPRSSWPGAACPFSPSGSSSHGGLVQRRPGTVDSCTSPMGEAPPTVAHGRAQSCSLVLPSPPRVGPHSSAASSAGLQPTGTAPQPQPQPQSQRPTSARRRWSVQPPASTSPRRRASEPGDSTFPDPGMGVGPGAPTRLSYSGGLTQDGALSGAVGVAGAAAAAGPVKVAPRPGSPRPQRPGPAVKSCDPNACAGCGLPLGDTRLVIMDRRWHPKCFRCGFCSDPISNGDGKFQYHMHPGDPRPFHPDCYKLLHHPTCVVCNSYIKDGGGKAGSGKAGDGKAGGSGNGAGAQAGGAGVQAGGDGAGGGGATRITWKENGFWKERFCNSHAKEDLVVCCACTRLQRHGQEHARLPDGRHLCLHCLGSVVLDTRDAQSLYEDVLAFYRDELGMPHPQKPPLMLVEAGVLNEHSRQEGRADEQDAPSMHVRGLCVSRIHSHISSVERDLQGTVRSVSTPLTPEPVRCTVTSLLVLYGLPRLLCGSIIAHELMHAWLRMAGVVGLESKVEEGLCQLLAYLWLDQQNELLRRYPEEQRLAQAFMYEIRTDRSPVYGDGFREALEAFREQGLRPLLRTVRSTGGYTPRV</sequence>
<feature type="domain" description="LIM zinc-binding" evidence="5">
    <location>
        <begin position="1019"/>
        <end position="1084"/>
    </location>
</feature>
<gene>
    <name evidence="6" type="ORF">HYH03_004121</name>
</gene>
<dbReference type="PROSITE" id="PS00478">
    <property type="entry name" value="LIM_DOMAIN_1"/>
    <property type="match status" value="1"/>
</dbReference>
<keyword evidence="3" id="KW-0440">LIM domain</keyword>
<keyword evidence="2 3" id="KW-0862">Zinc</keyword>
<feature type="region of interest" description="Disordered" evidence="4">
    <location>
        <begin position="993"/>
        <end position="1014"/>
    </location>
</feature>
<feature type="compositionally biased region" description="Low complexity" evidence="4">
    <location>
        <begin position="831"/>
        <end position="852"/>
    </location>
</feature>
<dbReference type="Pfam" id="PF00412">
    <property type="entry name" value="LIM"/>
    <property type="match status" value="1"/>
</dbReference>
<keyword evidence="1 3" id="KW-0479">Metal-binding</keyword>
<dbReference type="Gene3D" id="2.10.110.10">
    <property type="entry name" value="Cysteine Rich Protein"/>
    <property type="match status" value="1"/>
</dbReference>
<feature type="compositionally biased region" description="Low complexity" evidence="4">
    <location>
        <begin position="906"/>
        <end position="924"/>
    </location>
</feature>
<dbReference type="EMBL" id="JAEHOE010000012">
    <property type="protein sequence ID" value="KAG2497855.1"/>
    <property type="molecule type" value="Genomic_DNA"/>
</dbReference>
<feature type="compositionally biased region" description="Low complexity" evidence="4">
    <location>
        <begin position="312"/>
        <end position="325"/>
    </location>
</feature>
<feature type="compositionally biased region" description="Low complexity" evidence="4">
    <location>
        <begin position="265"/>
        <end position="275"/>
    </location>
</feature>
<proteinExistence type="predicted"/>
<feature type="compositionally biased region" description="Low complexity" evidence="4">
    <location>
        <begin position="742"/>
        <end position="783"/>
    </location>
</feature>
<feature type="compositionally biased region" description="Low complexity" evidence="4">
    <location>
        <begin position="361"/>
        <end position="386"/>
    </location>
</feature>
<dbReference type="GO" id="GO:0046872">
    <property type="term" value="F:metal ion binding"/>
    <property type="evidence" value="ECO:0007669"/>
    <property type="project" value="UniProtKB-KW"/>
</dbReference>
<evidence type="ECO:0000313" key="6">
    <source>
        <dbReference type="EMBL" id="KAG2497855.1"/>
    </source>
</evidence>
<evidence type="ECO:0000259" key="5">
    <source>
        <dbReference type="PROSITE" id="PS50023"/>
    </source>
</evidence>
<dbReference type="PANTHER" id="PTHR24209:SF7">
    <property type="entry name" value="PROTEIN DA1-RELATED 2"/>
    <property type="match status" value="1"/>
</dbReference>
<dbReference type="InterPro" id="IPR001781">
    <property type="entry name" value="Znf_LIM"/>
</dbReference>
<dbReference type="Proteomes" id="UP000612055">
    <property type="component" value="Unassembled WGS sequence"/>
</dbReference>
<dbReference type="Pfam" id="PF12315">
    <property type="entry name" value="DA1-like"/>
    <property type="match status" value="2"/>
</dbReference>
<dbReference type="OrthoDB" id="25414at2759"/>
<feature type="region of interest" description="Disordered" evidence="4">
    <location>
        <begin position="1100"/>
        <end position="1124"/>
    </location>
</feature>
<comment type="caution">
    <text evidence="6">The sequence shown here is derived from an EMBL/GenBank/DDBJ whole genome shotgun (WGS) entry which is preliminary data.</text>
</comment>